<feature type="binding site" evidence="7">
    <location>
        <position position="256"/>
    </location>
    <ligand>
        <name>Zn(2+)</name>
        <dbReference type="ChEBI" id="CHEBI:29105"/>
        <label>2</label>
    </ligand>
</feature>
<comment type="cofactor">
    <cofactor evidence="7">
        <name>Zn(2+)</name>
        <dbReference type="ChEBI" id="CHEBI:29105"/>
    </cofactor>
    <text evidence="7">Binds 3 Zn(2+) ions.</text>
</comment>
<dbReference type="PANTHER" id="PTHR21445">
    <property type="entry name" value="ENDONUCLEASE IV ENDODEOXYRIBONUCLEASE IV"/>
    <property type="match status" value="1"/>
</dbReference>
<dbReference type="Proteomes" id="UP000434223">
    <property type="component" value="Unassembled WGS sequence"/>
</dbReference>
<sequence>MLTIGCHLSSSKGYLAMGKEAVKIDANTFQFFTRNPRGTKAKAIDENDVERFLVFAKENGIERILAHAPYTLNACSADEHLRELARDTMADDLRRMEYTPGNCYNFHPGSHVGQGAEAGIAFIADMLNQILKPEQRTTVLLETMSGKGSEVGREFEELREILDRVECRERMGVCLDTCHVWDGGYDIVNDLDGVIGTFDRIIGLEKLKAIHLNDSMNPLGAHKDRHAKIGEGYIGEEALKRVVTHPAFKDLPFYLETPNELSGYAREIAMMREVCR</sequence>
<feature type="domain" description="Xylose isomerase-like TIM barrel" evidence="8">
    <location>
        <begin position="20"/>
        <end position="273"/>
    </location>
</feature>
<accession>A0AAW9WFK4</accession>
<keyword evidence="6 7" id="KW-0234">DNA repair</keyword>
<dbReference type="Gene3D" id="3.20.20.150">
    <property type="entry name" value="Divalent-metal-dependent TIM barrel enzymes"/>
    <property type="match status" value="1"/>
</dbReference>
<organism evidence="9 10">
    <name type="scientific">Hungatella hathewayi</name>
    <dbReference type="NCBI Taxonomy" id="154046"/>
    <lineage>
        <taxon>Bacteria</taxon>
        <taxon>Bacillati</taxon>
        <taxon>Bacillota</taxon>
        <taxon>Clostridia</taxon>
        <taxon>Lachnospirales</taxon>
        <taxon>Lachnospiraceae</taxon>
        <taxon>Hungatella</taxon>
    </lineage>
</organism>
<dbReference type="SUPFAM" id="SSF51658">
    <property type="entry name" value="Xylose isomerase-like"/>
    <property type="match status" value="1"/>
</dbReference>
<evidence type="ECO:0000313" key="9">
    <source>
        <dbReference type="EMBL" id="MUB63910.1"/>
    </source>
</evidence>
<keyword evidence="2 7" id="KW-0479">Metal-binding</keyword>
<dbReference type="AlphaFoldDB" id="A0AAW9WFK4"/>
<gene>
    <name evidence="7" type="primary">nfo</name>
    <name evidence="9" type="ORF">GNE07_12695</name>
</gene>
<dbReference type="PROSITE" id="PS00730">
    <property type="entry name" value="AP_NUCLEASE_F2_2"/>
    <property type="match status" value="1"/>
</dbReference>
<keyword evidence="7" id="KW-0255">Endonuclease</keyword>
<dbReference type="SMART" id="SM00518">
    <property type="entry name" value="AP2Ec"/>
    <property type="match status" value="1"/>
</dbReference>
<evidence type="ECO:0000256" key="5">
    <source>
        <dbReference type="ARBA" id="ARBA00022833"/>
    </source>
</evidence>
<proteinExistence type="inferred from homology"/>
<feature type="binding site" evidence="7">
    <location>
        <position position="142"/>
    </location>
    <ligand>
        <name>Zn(2+)</name>
        <dbReference type="ChEBI" id="CHEBI:29105"/>
        <label>2</label>
    </ligand>
</feature>
<comment type="caution">
    <text evidence="9">The sequence shown here is derived from an EMBL/GenBank/DDBJ whole genome shotgun (WGS) entry which is preliminary data.</text>
</comment>
<dbReference type="GO" id="GO:0008081">
    <property type="term" value="F:phosphoric diester hydrolase activity"/>
    <property type="evidence" value="ECO:0007669"/>
    <property type="project" value="TreeGrafter"/>
</dbReference>
<dbReference type="HAMAP" id="MF_00152">
    <property type="entry name" value="Nfo"/>
    <property type="match status" value="1"/>
</dbReference>
<comment type="similarity">
    <text evidence="1 7">Belongs to the AP endonuclease 2 family.</text>
</comment>
<dbReference type="GO" id="GO:0003906">
    <property type="term" value="F:DNA-(apurinic or apyrimidinic site) endonuclease activity"/>
    <property type="evidence" value="ECO:0007669"/>
    <property type="project" value="TreeGrafter"/>
</dbReference>
<feature type="binding site" evidence="7">
    <location>
        <position position="107"/>
    </location>
    <ligand>
        <name>Zn(2+)</name>
        <dbReference type="ChEBI" id="CHEBI:29105"/>
        <label>1</label>
    </ligand>
</feature>
<dbReference type="GO" id="GO:0008833">
    <property type="term" value="F:deoxyribonuclease IV (phage-T4-induced) activity"/>
    <property type="evidence" value="ECO:0007669"/>
    <property type="project" value="UniProtKB-UniRule"/>
</dbReference>
<dbReference type="GO" id="GO:0003677">
    <property type="term" value="F:DNA binding"/>
    <property type="evidence" value="ECO:0007669"/>
    <property type="project" value="InterPro"/>
</dbReference>
<dbReference type="InterPro" id="IPR036237">
    <property type="entry name" value="Xyl_isomerase-like_sf"/>
</dbReference>
<dbReference type="PROSITE" id="PS51432">
    <property type="entry name" value="AP_NUCLEASE_F2_4"/>
    <property type="match status" value="1"/>
</dbReference>
<dbReference type="InterPro" id="IPR018246">
    <property type="entry name" value="AP_endonuc_F2_Zn_BS"/>
</dbReference>
<name>A0AAW9WFK4_9FIRM</name>
<dbReference type="PANTHER" id="PTHR21445:SF0">
    <property type="entry name" value="APURINIC-APYRIMIDINIC ENDONUCLEASE"/>
    <property type="match status" value="1"/>
</dbReference>
<evidence type="ECO:0000313" key="10">
    <source>
        <dbReference type="Proteomes" id="UP000434223"/>
    </source>
</evidence>
<feature type="binding site" evidence="7">
    <location>
        <position position="224"/>
    </location>
    <ligand>
        <name>Zn(2+)</name>
        <dbReference type="ChEBI" id="CHEBI:29105"/>
        <label>3</label>
    </ligand>
</feature>
<reference evidence="9 10" key="1">
    <citation type="submission" date="2019-09" db="EMBL/GenBank/DDBJ databases">
        <title>Draft genome sequencing of Hungatella hathewayi 123Y-2.</title>
        <authorList>
            <person name="Lv Q."/>
            <person name="Li S."/>
        </authorList>
    </citation>
    <scope>NUCLEOTIDE SEQUENCE [LARGE SCALE GENOMIC DNA]</scope>
    <source>
        <strain evidence="9 10">123Y-2</strain>
    </source>
</reference>
<evidence type="ECO:0000256" key="2">
    <source>
        <dbReference type="ARBA" id="ARBA00022723"/>
    </source>
</evidence>
<dbReference type="NCBIfam" id="TIGR00587">
    <property type="entry name" value="nfo"/>
    <property type="match status" value="1"/>
</dbReference>
<keyword evidence="4 7" id="KW-0378">Hydrolase</keyword>
<evidence type="ECO:0000256" key="6">
    <source>
        <dbReference type="ARBA" id="ARBA00023204"/>
    </source>
</evidence>
<dbReference type="GO" id="GO:0006284">
    <property type="term" value="P:base-excision repair"/>
    <property type="evidence" value="ECO:0007669"/>
    <property type="project" value="TreeGrafter"/>
</dbReference>
<feature type="binding site" evidence="7">
    <location>
        <position position="67"/>
    </location>
    <ligand>
        <name>Zn(2+)</name>
        <dbReference type="ChEBI" id="CHEBI:29105"/>
        <label>1</label>
    </ligand>
</feature>
<feature type="binding site" evidence="7">
    <location>
        <position position="142"/>
    </location>
    <ligand>
        <name>Zn(2+)</name>
        <dbReference type="ChEBI" id="CHEBI:29105"/>
        <label>1</label>
    </ligand>
</feature>
<evidence type="ECO:0000256" key="1">
    <source>
        <dbReference type="ARBA" id="ARBA00005340"/>
    </source>
</evidence>
<comment type="function">
    <text evidence="7">Endonuclease IV plays a role in DNA repair. It cleaves phosphodiester bonds at apurinic or apyrimidinic (AP) sites, generating a 3'-hydroxyl group and a 5'-terminal sugar phosphate.</text>
</comment>
<feature type="binding site" evidence="7">
    <location>
        <position position="179"/>
    </location>
    <ligand>
        <name>Zn(2+)</name>
        <dbReference type="ChEBI" id="CHEBI:29105"/>
        <label>3</label>
    </ligand>
</feature>
<feature type="binding site" evidence="7">
    <location>
        <position position="211"/>
    </location>
    <ligand>
        <name>Zn(2+)</name>
        <dbReference type="ChEBI" id="CHEBI:29105"/>
        <label>2</label>
    </ligand>
</feature>
<dbReference type="EC" id="3.1.21.2" evidence="7"/>
<feature type="binding site" evidence="7">
    <location>
        <position position="226"/>
    </location>
    <ligand>
        <name>Zn(2+)</name>
        <dbReference type="ChEBI" id="CHEBI:29105"/>
        <label>3</label>
    </ligand>
</feature>
<dbReference type="InterPro" id="IPR013022">
    <property type="entry name" value="Xyl_isomerase-like_TIM-brl"/>
</dbReference>
<keyword evidence="5 7" id="KW-0862">Zinc</keyword>
<dbReference type="RefSeq" id="WP_055650767.1">
    <property type="nucleotide sequence ID" value="NZ_CABJBJ010000006.1"/>
</dbReference>
<evidence type="ECO:0000256" key="7">
    <source>
        <dbReference type="HAMAP-Rule" id="MF_00152"/>
    </source>
</evidence>
<keyword evidence="7" id="KW-0540">Nuclease</keyword>
<feature type="binding site" evidence="7">
    <location>
        <position position="176"/>
    </location>
    <ligand>
        <name>Zn(2+)</name>
        <dbReference type="ChEBI" id="CHEBI:29105"/>
        <label>2</label>
    </ligand>
</feature>
<evidence type="ECO:0000256" key="4">
    <source>
        <dbReference type="ARBA" id="ARBA00022801"/>
    </source>
</evidence>
<dbReference type="GO" id="GO:0008270">
    <property type="term" value="F:zinc ion binding"/>
    <property type="evidence" value="ECO:0007669"/>
    <property type="project" value="UniProtKB-UniRule"/>
</dbReference>
<dbReference type="FunFam" id="3.20.20.150:FF:000001">
    <property type="entry name" value="Probable endonuclease 4"/>
    <property type="match status" value="1"/>
</dbReference>
<protein>
    <recommendedName>
        <fullName evidence="7">Probable endonuclease 4</fullName>
        <ecNumber evidence="7">3.1.21.2</ecNumber>
    </recommendedName>
    <alternativeName>
        <fullName evidence="7">Endodeoxyribonuclease IV</fullName>
    </alternativeName>
    <alternativeName>
        <fullName evidence="7">Endonuclease IV</fullName>
    </alternativeName>
</protein>
<keyword evidence="3 7" id="KW-0227">DNA damage</keyword>
<evidence type="ECO:0000256" key="3">
    <source>
        <dbReference type="ARBA" id="ARBA00022763"/>
    </source>
</evidence>
<dbReference type="CDD" id="cd00019">
    <property type="entry name" value="AP2Ec"/>
    <property type="match status" value="1"/>
</dbReference>
<dbReference type="EMBL" id="WNME01000007">
    <property type="protein sequence ID" value="MUB63910.1"/>
    <property type="molecule type" value="Genomic_DNA"/>
</dbReference>
<evidence type="ECO:0000259" key="8">
    <source>
        <dbReference type="Pfam" id="PF01261"/>
    </source>
</evidence>
<dbReference type="PROSITE" id="PS00731">
    <property type="entry name" value="AP_NUCLEASE_F2_3"/>
    <property type="match status" value="1"/>
</dbReference>
<dbReference type="InterPro" id="IPR001719">
    <property type="entry name" value="AP_endonuc_2"/>
</dbReference>
<comment type="catalytic activity">
    <reaction evidence="7">
        <text>Endonucleolytic cleavage to 5'-phosphooligonucleotide end-products.</text>
        <dbReference type="EC" id="3.1.21.2"/>
    </reaction>
</comment>
<dbReference type="Pfam" id="PF01261">
    <property type="entry name" value="AP_endonuc_2"/>
    <property type="match status" value="1"/>
</dbReference>